<protein>
    <submittedName>
        <fullName evidence="1">Uncharacterized protein</fullName>
    </submittedName>
</protein>
<organism evidence="1 2">
    <name type="scientific">Collybia nuda</name>
    <dbReference type="NCBI Taxonomy" id="64659"/>
    <lineage>
        <taxon>Eukaryota</taxon>
        <taxon>Fungi</taxon>
        <taxon>Dikarya</taxon>
        <taxon>Basidiomycota</taxon>
        <taxon>Agaricomycotina</taxon>
        <taxon>Agaricomycetes</taxon>
        <taxon>Agaricomycetidae</taxon>
        <taxon>Agaricales</taxon>
        <taxon>Tricholomatineae</taxon>
        <taxon>Clitocybaceae</taxon>
        <taxon>Collybia</taxon>
    </lineage>
</organism>
<name>A0A9P5XXS5_9AGAR</name>
<dbReference type="EMBL" id="MU150313">
    <property type="protein sequence ID" value="KAF9459588.1"/>
    <property type="molecule type" value="Genomic_DNA"/>
</dbReference>
<gene>
    <name evidence="1" type="ORF">BDZ94DRAFT_1380973</name>
</gene>
<dbReference type="AlphaFoldDB" id="A0A9P5XXS5"/>
<accession>A0A9P5XXS5</accession>
<sequence>MAIGISEGMEEIKVEWLTIAYLKFLYPIKQVNHRDLSDVGCPEKSHEYVSESGMCCLLVRARRPLRRLLTICNPLGCYACDNVEVEKWDPIPPKVVMANQNRPGPGRQPYRSVVFSSHFVDPPKYDTNQKPTIYGDPVVKEYKRTESSYPFQACSTWYILDFISLHKVLES</sequence>
<reference evidence="1" key="1">
    <citation type="submission" date="2020-11" db="EMBL/GenBank/DDBJ databases">
        <authorList>
            <consortium name="DOE Joint Genome Institute"/>
            <person name="Ahrendt S."/>
            <person name="Riley R."/>
            <person name="Andreopoulos W."/>
            <person name="Labutti K."/>
            <person name="Pangilinan J."/>
            <person name="Ruiz-Duenas F.J."/>
            <person name="Barrasa J.M."/>
            <person name="Sanchez-Garcia M."/>
            <person name="Camarero S."/>
            <person name="Miyauchi S."/>
            <person name="Serrano A."/>
            <person name="Linde D."/>
            <person name="Babiker R."/>
            <person name="Drula E."/>
            <person name="Ayuso-Fernandez I."/>
            <person name="Pacheco R."/>
            <person name="Padilla G."/>
            <person name="Ferreira P."/>
            <person name="Barriuso J."/>
            <person name="Kellner H."/>
            <person name="Castanera R."/>
            <person name="Alfaro M."/>
            <person name="Ramirez L."/>
            <person name="Pisabarro A.G."/>
            <person name="Kuo A."/>
            <person name="Tritt A."/>
            <person name="Lipzen A."/>
            <person name="He G."/>
            <person name="Yan M."/>
            <person name="Ng V."/>
            <person name="Cullen D."/>
            <person name="Martin F."/>
            <person name="Rosso M.-N."/>
            <person name="Henrissat B."/>
            <person name="Hibbett D."/>
            <person name="Martinez A.T."/>
            <person name="Grigoriev I.V."/>
        </authorList>
    </citation>
    <scope>NUCLEOTIDE SEQUENCE</scope>
    <source>
        <strain evidence="1">CBS 247.69</strain>
    </source>
</reference>
<dbReference type="Proteomes" id="UP000807353">
    <property type="component" value="Unassembled WGS sequence"/>
</dbReference>
<evidence type="ECO:0000313" key="2">
    <source>
        <dbReference type="Proteomes" id="UP000807353"/>
    </source>
</evidence>
<proteinExistence type="predicted"/>
<keyword evidence="2" id="KW-1185">Reference proteome</keyword>
<evidence type="ECO:0000313" key="1">
    <source>
        <dbReference type="EMBL" id="KAF9459588.1"/>
    </source>
</evidence>
<comment type="caution">
    <text evidence="1">The sequence shown here is derived from an EMBL/GenBank/DDBJ whole genome shotgun (WGS) entry which is preliminary data.</text>
</comment>